<gene>
    <name evidence="2" type="ORF">C8R41DRAFT_854911</name>
</gene>
<dbReference type="SUPFAM" id="SSF52047">
    <property type="entry name" value="RNI-like"/>
    <property type="match status" value="1"/>
</dbReference>
<dbReference type="Proteomes" id="UP001150217">
    <property type="component" value="Unassembled WGS sequence"/>
</dbReference>
<accession>A0ABQ8V1F6</accession>
<feature type="coiled-coil region" evidence="1">
    <location>
        <begin position="47"/>
        <end position="81"/>
    </location>
</feature>
<evidence type="ECO:0000313" key="3">
    <source>
        <dbReference type="Proteomes" id="UP001150217"/>
    </source>
</evidence>
<proteinExistence type="predicted"/>
<name>A0ABQ8V1F6_9AGAR</name>
<organism evidence="2 3">
    <name type="scientific">Lentinula lateritia</name>
    <dbReference type="NCBI Taxonomy" id="40482"/>
    <lineage>
        <taxon>Eukaryota</taxon>
        <taxon>Fungi</taxon>
        <taxon>Dikarya</taxon>
        <taxon>Basidiomycota</taxon>
        <taxon>Agaricomycotina</taxon>
        <taxon>Agaricomycetes</taxon>
        <taxon>Agaricomycetidae</taxon>
        <taxon>Agaricales</taxon>
        <taxon>Marasmiineae</taxon>
        <taxon>Omphalotaceae</taxon>
        <taxon>Lentinula</taxon>
    </lineage>
</organism>
<dbReference type="EMBL" id="JANVFT010000104">
    <property type="protein sequence ID" value="KAJ4467837.1"/>
    <property type="molecule type" value="Genomic_DNA"/>
</dbReference>
<dbReference type="InterPro" id="IPR032675">
    <property type="entry name" value="LRR_dom_sf"/>
</dbReference>
<dbReference type="PANTHER" id="PTHR38926:SF5">
    <property type="entry name" value="F-BOX AND LEUCINE-RICH REPEAT PROTEIN 6"/>
    <property type="match status" value="1"/>
</dbReference>
<comment type="caution">
    <text evidence="2">The sequence shown here is derived from an EMBL/GenBank/DDBJ whole genome shotgun (WGS) entry which is preliminary data.</text>
</comment>
<evidence type="ECO:0000256" key="1">
    <source>
        <dbReference type="SAM" id="Coils"/>
    </source>
</evidence>
<dbReference type="PANTHER" id="PTHR38926">
    <property type="entry name" value="F-BOX DOMAIN CONTAINING PROTEIN, EXPRESSED"/>
    <property type="match status" value="1"/>
</dbReference>
<evidence type="ECO:0008006" key="4">
    <source>
        <dbReference type="Google" id="ProtNLM"/>
    </source>
</evidence>
<sequence>MPCESCGGNPKGPFNPRVSISSIQDAFKEYHGRGTLHINRSQVQQVLSEGEKDLKDYDTEIARLQARVLFFERKKDRLQAHLSDCTSLISSIRRLPDDILRIIFDHRACGPLIPGAVCSHWRAIVLSTPSLWSQITFLFDSDTGRPLAMTTNALQLYLDRSKESALHMEIFVSHFGAGQPLSIDYFEHQAFQYLATHAHRWKTLGLTIQSSLGFLERYSVLSCPQLEHLTLYGSHLEGPSPPINLTLMPKLHSVTIDSSYTHYVHPSVPWHQITKLSLNSLSSVPQFLLACPNLLVLQIELKRNESNPIPDDVQTSTTHHGLSKLVLSFFQPPPDEDEDDDDDDFVSNLDVLISILARLDLPNLNSFQLVASTRIDRYPLTDWSVEALATFTSFMERCGGHLTVLNLMDLSIGLSSLLSILRKVPSLVELTLSDGPLSKTSVGVRSRLFTPPLVSSAFLRSLHAFRRFDGLSPASPLLSKLQKLSLQVDNEFDEEVFVDTISSRWIPSDDYAQELGITSLQKVELRLGDEFVHTFDLESVKSMTKLSTLKVLWKQGMKVDVICSGRYVDLYFFTRFLGHSRVSDHVYSATSPIHVTIPINQLIDPEQQFHRVIKSVWCV</sequence>
<keyword evidence="1" id="KW-0175">Coiled coil</keyword>
<dbReference type="Gene3D" id="3.80.10.10">
    <property type="entry name" value="Ribonuclease Inhibitor"/>
    <property type="match status" value="1"/>
</dbReference>
<reference evidence="2" key="1">
    <citation type="submission" date="2022-08" db="EMBL/GenBank/DDBJ databases">
        <title>A Global Phylogenomic Analysis of the Shiitake Genus Lentinula.</title>
        <authorList>
            <consortium name="DOE Joint Genome Institute"/>
            <person name="Sierra-Patev S."/>
            <person name="Min B."/>
            <person name="Naranjo-Ortiz M."/>
            <person name="Looney B."/>
            <person name="Konkel Z."/>
            <person name="Slot J.C."/>
            <person name="Sakamoto Y."/>
            <person name="Steenwyk J.L."/>
            <person name="Rokas A."/>
            <person name="Carro J."/>
            <person name="Camarero S."/>
            <person name="Ferreira P."/>
            <person name="Molpeceres G."/>
            <person name="Ruiz-Duenas F.J."/>
            <person name="Serrano A."/>
            <person name="Henrissat B."/>
            <person name="Drula E."/>
            <person name="Hughes K.W."/>
            <person name="Mata J.L."/>
            <person name="Ishikawa N.K."/>
            <person name="Vargas-Isla R."/>
            <person name="Ushijima S."/>
            <person name="Smith C.A."/>
            <person name="Ahrendt S."/>
            <person name="Andreopoulos W."/>
            <person name="He G."/>
            <person name="Labutti K."/>
            <person name="Lipzen A."/>
            <person name="Ng V."/>
            <person name="Riley R."/>
            <person name="Sandor L."/>
            <person name="Barry K."/>
            <person name="Martinez A.T."/>
            <person name="Xiao Y."/>
            <person name="Gibbons J.G."/>
            <person name="Terashima K."/>
            <person name="Grigoriev I.V."/>
            <person name="Hibbett D.S."/>
        </authorList>
    </citation>
    <scope>NUCLEOTIDE SEQUENCE</scope>
    <source>
        <strain evidence="2">RHP3577 ss4</strain>
    </source>
</reference>
<keyword evidence="3" id="KW-1185">Reference proteome</keyword>
<evidence type="ECO:0000313" key="2">
    <source>
        <dbReference type="EMBL" id="KAJ4467837.1"/>
    </source>
</evidence>
<protein>
    <recommendedName>
        <fullName evidence="4">F-box domain-containing protein</fullName>
    </recommendedName>
</protein>